<dbReference type="EMBL" id="DF845957">
    <property type="protein sequence ID" value="GAT49841.1"/>
    <property type="molecule type" value="Genomic_DNA"/>
</dbReference>
<sequence length="523" mass="57413">MQRSPPHAATIHPECVFPQPFPEPPSHLTHLSAISKLFLRSIPQQPDARKETSIHALPQDLLISIFEFAIESESGSVGIFPGTAFVASHVCTLWRILVLHTPSLWTRIDCSSAWKMHESVRRSGTLALILRVDATTTGYHACDARAMRHAVACEALEMPTVRMRAKDVSVLVEFSSKRLECALGAEFPNLERLYLRATRLPSPTPSESLPLAPGGPGPPFTSLHMLKLGAINPVISTSLLFRAADTLQTLDIDAAVTDEFLDAVSSLRNLTTLKLAISPTVPSSPRDTHLGWILPRVRFLVLSEQNFGQTRATAKITSGASFLQAVRLPAMRRCTLLLDRIPAGPLPLMTALDRILSAHYSTDYRRTDVRLQRDDATTRYHCGNLDFPSYHVDLSFRLFPAESHWTPTPATSASPHARELILSWHHSELMEDFADVVPAALEGRHYPSPTGTQALPALSATRASISGFQIVGWELTKRRTSISPSLRCDWAALLDGLATSTLLDTVWLENCSPELDGGARSGG</sequence>
<keyword evidence="2" id="KW-1185">Reference proteome</keyword>
<protein>
    <recommendedName>
        <fullName evidence="3">F-box domain-containing protein</fullName>
    </recommendedName>
</protein>
<evidence type="ECO:0000313" key="2">
    <source>
        <dbReference type="Proteomes" id="UP000815677"/>
    </source>
</evidence>
<gene>
    <name evidence="1" type="ORF">MCHLO_07129</name>
</gene>
<dbReference type="Proteomes" id="UP000815677">
    <property type="component" value="Unassembled WGS sequence"/>
</dbReference>
<name>A0ABQ0LIY6_MYCCL</name>
<dbReference type="Gene3D" id="1.20.1280.50">
    <property type="match status" value="1"/>
</dbReference>
<reference evidence="1" key="1">
    <citation type="submission" date="2014-09" db="EMBL/GenBank/DDBJ databases">
        <title>Genome sequence of the luminous mushroom Mycena chlorophos for searching fungal bioluminescence genes.</title>
        <authorList>
            <person name="Tanaka Y."/>
            <person name="Kasuga D."/>
            <person name="Oba Y."/>
            <person name="Hase S."/>
            <person name="Sato K."/>
            <person name="Oba Y."/>
            <person name="Sakakibara Y."/>
        </authorList>
    </citation>
    <scope>NUCLEOTIDE SEQUENCE</scope>
</reference>
<accession>A0ABQ0LIY6</accession>
<evidence type="ECO:0008006" key="3">
    <source>
        <dbReference type="Google" id="ProtNLM"/>
    </source>
</evidence>
<organism evidence="1 2">
    <name type="scientific">Mycena chlorophos</name>
    <name type="common">Agaric fungus</name>
    <name type="synonym">Agaricus chlorophos</name>
    <dbReference type="NCBI Taxonomy" id="658473"/>
    <lineage>
        <taxon>Eukaryota</taxon>
        <taxon>Fungi</taxon>
        <taxon>Dikarya</taxon>
        <taxon>Basidiomycota</taxon>
        <taxon>Agaricomycotina</taxon>
        <taxon>Agaricomycetes</taxon>
        <taxon>Agaricomycetidae</taxon>
        <taxon>Agaricales</taxon>
        <taxon>Marasmiineae</taxon>
        <taxon>Mycenaceae</taxon>
        <taxon>Mycena</taxon>
    </lineage>
</organism>
<proteinExistence type="predicted"/>
<dbReference type="SUPFAM" id="SSF81383">
    <property type="entry name" value="F-box domain"/>
    <property type="match status" value="1"/>
</dbReference>
<evidence type="ECO:0000313" key="1">
    <source>
        <dbReference type="EMBL" id="GAT49841.1"/>
    </source>
</evidence>
<dbReference type="InterPro" id="IPR036047">
    <property type="entry name" value="F-box-like_dom_sf"/>
</dbReference>